<dbReference type="Pfam" id="PF00440">
    <property type="entry name" value="TetR_N"/>
    <property type="match status" value="1"/>
</dbReference>
<feature type="compositionally biased region" description="Low complexity" evidence="5">
    <location>
        <begin position="17"/>
        <end position="28"/>
    </location>
</feature>
<dbReference type="PROSITE" id="PS50977">
    <property type="entry name" value="HTH_TETR_2"/>
    <property type="match status" value="1"/>
</dbReference>
<dbReference type="SUPFAM" id="SSF48498">
    <property type="entry name" value="Tetracyclin repressor-like, C-terminal domain"/>
    <property type="match status" value="1"/>
</dbReference>
<dbReference type="GO" id="GO:0000976">
    <property type="term" value="F:transcription cis-regulatory region binding"/>
    <property type="evidence" value="ECO:0007669"/>
    <property type="project" value="TreeGrafter"/>
</dbReference>
<reference evidence="7" key="1">
    <citation type="journal article" date="2014" name="Int. J. Syst. Evol. Microbiol.">
        <title>Complete genome sequence of Corynebacterium casei LMG S-19264T (=DSM 44701T), isolated from a smear-ripened cheese.</title>
        <authorList>
            <consortium name="US DOE Joint Genome Institute (JGI-PGF)"/>
            <person name="Walter F."/>
            <person name="Albersmeier A."/>
            <person name="Kalinowski J."/>
            <person name="Ruckert C."/>
        </authorList>
    </citation>
    <scope>NUCLEOTIDE SEQUENCE</scope>
    <source>
        <strain evidence="7">JCM 3172</strain>
    </source>
</reference>
<dbReference type="GO" id="GO:0003700">
    <property type="term" value="F:DNA-binding transcription factor activity"/>
    <property type="evidence" value="ECO:0007669"/>
    <property type="project" value="TreeGrafter"/>
</dbReference>
<evidence type="ECO:0000256" key="4">
    <source>
        <dbReference type="PROSITE-ProRule" id="PRU00335"/>
    </source>
</evidence>
<evidence type="ECO:0000256" key="1">
    <source>
        <dbReference type="ARBA" id="ARBA00023015"/>
    </source>
</evidence>
<keyword evidence="3" id="KW-0804">Transcription</keyword>
<dbReference type="EMBL" id="BMQQ01000053">
    <property type="protein sequence ID" value="GGT65657.1"/>
    <property type="molecule type" value="Genomic_DNA"/>
</dbReference>
<feature type="region of interest" description="Disordered" evidence="5">
    <location>
        <begin position="1"/>
        <end position="28"/>
    </location>
</feature>
<evidence type="ECO:0000259" key="6">
    <source>
        <dbReference type="PROSITE" id="PS50977"/>
    </source>
</evidence>
<keyword evidence="2 4" id="KW-0238">DNA-binding</keyword>
<dbReference type="SUPFAM" id="SSF46689">
    <property type="entry name" value="Homeodomain-like"/>
    <property type="match status" value="1"/>
</dbReference>
<evidence type="ECO:0000313" key="7">
    <source>
        <dbReference type="EMBL" id="GGT65657.1"/>
    </source>
</evidence>
<protein>
    <submittedName>
        <fullName evidence="7">Transcriptional regulator</fullName>
    </submittedName>
</protein>
<dbReference type="RefSeq" id="WP_189205527.1">
    <property type="nucleotide sequence ID" value="NZ_BMQQ01000053.1"/>
</dbReference>
<keyword evidence="8" id="KW-1185">Reference proteome</keyword>
<dbReference type="PANTHER" id="PTHR30055:SF148">
    <property type="entry name" value="TETR-FAMILY TRANSCRIPTIONAL REGULATOR"/>
    <property type="match status" value="1"/>
</dbReference>
<dbReference type="InterPro" id="IPR009057">
    <property type="entry name" value="Homeodomain-like_sf"/>
</dbReference>
<evidence type="ECO:0000256" key="5">
    <source>
        <dbReference type="SAM" id="MobiDB-lite"/>
    </source>
</evidence>
<dbReference type="InterPro" id="IPR036271">
    <property type="entry name" value="Tet_transcr_reg_TetR-rel_C_sf"/>
</dbReference>
<name>A0A918LWW9_9ACTN</name>
<dbReference type="Gene3D" id="1.10.357.10">
    <property type="entry name" value="Tetracycline Repressor, domain 2"/>
    <property type="match status" value="1"/>
</dbReference>
<dbReference type="Proteomes" id="UP000619486">
    <property type="component" value="Unassembled WGS sequence"/>
</dbReference>
<keyword evidence="1" id="KW-0805">Transcription regulation</keyword>
<evidence type="ECO:0000313" key="8">
    <source>
        <dbReference type="Proteomes" id="UP000619486"/>
    </source>
</evidence>
<comment type="caution">
    <text evidence="7">The sequence shown here is derived from an EMBL/GenBank/DDBJ whole genome shotgun (WGS) entry which is preliminary data.</text>
</comment>
<sequence length="214" mass="21753">MEGAHIPGGHRHPVAQGAAGTVRPGGRTARTRARVLAAAGEILTEKGFTGLDLAQVAARAGVGRTTVHRRWGSAAALVADLLQEATARPALPRPTTGHLAADLAACALHVRHALTHPAQAALLRAAIAAATFDPPTAGALARFYRACDAAWAPLVARAVAAGELPARTDAAETVRAVCAPLAHRVVTGAVPSEQDALRAARTALAAARAGAFTR</sequence>
<organism evidence="7 8">
    <name type="scientific">Streptomyces purpureus</name>
    <dbReference type="NCBI Taxonomy" id="1951"/>
    <lineage>
        <taxon>Bacteria</taxon>
        <taxon>Bacillati</taxon>
        <taxon>Actinomycetota</taxon>
        <taxon>Actinomycetes</taxon>
        <taxon>Kitasatosporales</taxon>
        <taxon>Streptomycetaceae</taxon>
        <taxon>Streptomyces</taxon>
    </lineage>
</organism>
<dbReference type="PANTHER" id="PTHR30055">
    <property type="entry name" value="HTH-TYPE TRANSCRIPTIONAL REGULATOR RUTR"/>
    <property type="match status" value="1"/>
</dbReference>
<dbReference type="AlphaFoldDB" id="A0A918LWW9"/>
<dbReference type="Pfam" id="PF16859">
    <property type="entry name" value="TetR_C_11"/>
    <property type="match status" value="1"/>
</dbReference>
<feature type="DNA-binding region" description="H-T-H motif" evidence="4">
    <location>
        <begin position="52"/>
        <end position="71"/>
    </location>
</feature>
<accession>A0A918LWW9</accession>
<evidence type="ECO:0000256" key="3">
    <source>
        <dbReference type="ARBA" id="ARBA00023163"/>
    </source>
</evidence>
<feature type="domain" description="HTH tetR-type" evidence="6">
    <location>
        <begin position="29"/>
        <end position="89"/>
    </location>
</feature>
<dbReference type="InterPro" id="IPR001647">
    <property type="entry name" value="HTH_TetR"/>
</dbReference>
<proteinExistence type="predicted"/>
<dbReference type="InterPro" id="IPR011075">
    <property type="entry name" value="TetR_C"/>
</dbReference>
<dbReference type="PRINTS" id="PR00455">
    <property type="entry name" value="HTHTETR"/>
</dbReference>
<reference evidence="7" key="2">
    <citation type="submission" date="2020-09" db="EMBL/GenBank/DDBJ databases">
        <authorList>
            <person name="Sun Q."/>
            <person name="Ohkuma M."/>
        </authorList>
    </citation>
    <scope>NUCLEOTIDE SEQUENCE</scope>
    <source>
        <strain evidence="7">JCM 3172</strain>
    </source>
</reference>
<dbReference type="Gene3D" id="1.10.10.60">
    <property type="entry name" value="Homeodomain-like"/>
    <property type="match status" value="1"/>
</dbReference>
<gene>
    <name evidence="7" type="ORF">GCM10014713_68150</name>
</gene>
<evidence type="ECO:0000256" key="2">
    <source>
        <dbReference type="ARBA" id="ARBA00023125"/>
    </source>
</evidence>
<dbReference type="InterPro" id="IPR050109">
    <property type="entry name" value="HTH-type_TetR-like_transc_reg"/>
</dbReference>